<comment type="caution">
    <text evidence="5">The sequence shown here is derived from an EMBL/GenBank/DDBJ whole genome shotgun (WGS) entry which is preliminary data.</text>
</comment>
<feature type="domain" description="Csf1 C-terminal region" evidence="4">
    <location>
        <begin position="2486"/>
        <end position="3200"/>
    </location>
</feature>
<feature type="compositionally biased region" description="Low complexity" evidence="1">
    <location>
        <begin position="1225"/>
        <end position="1235"/>
    </location>
</feature>
<evidence type="ECO:0000256" key="2">
    <source>
        <dbReference type="SAM" id="Phobius"/>
    </source>
</evidence>
<keyword evidence="2" id="KW-1133">Transmembrane helix</keyword>
<name>A0A232LY58_9EURO</name>
<reference evidence="5 6" key="1">
    <citation type="journal article" date="2015" name="Environ. Microbiol.">
        <title>Metagenome sequence of Elaphomyces granulatus from sporocarp tissue reveals Ascomycota ectomycorrhizal fingerprints of genome expansion and a Proteobacteria-rich microbiome.</title>
        <authorList>
            <person name="Quandt C.A."/>
            <person name="Kohler A."/>
            <person name="Hesse C.N."/>
            <person name="Sharpton T.J."/>
            <person name="Martin F."/>
            <person name="Spatafora J.W."/>
        </authorList>
    </citation>
    <scope>NUCLEOTIDE SEQUENCE [LARGE SCALE GENOMIC DNA]</scope>
    <source>
        <strain evidence="5 6">OSC145934</strain>
    </source>
</reference>
<feature type="transmembrane region" description="Helical" evidence="2">
    <location>
        <begin position="19"/>
        <end position="39"/>
    </location>
</feature>
<dbReference type="InterPro" id="IPR048636">
    <property type="entry name" value="Csf1_N"/>
</dbReference>
<dbReference type="InterPro" id="IPR056779">
    <property type="entry name" value="Csf1_C"/>
</dbReference>
<feature type="region of interest" description="Disordered" evidence="1">
    <location>
        <begin position="2537"/>
        <end position="2558"/>
    </location>
</feature>
<dbReference type="PANTHER" id="PTHR32085">
    <property type="entry name" value="PROTEIN CSF1"/>
    <property type="match status" value="1"/>
</dbReference>
<dbReference type="Pfam" id="PF25038">
    <property type="entry name" value="Csf1_C"/>
    <property type="match status" value="1"/>
</dbReference>
<gene>
    <name evidence="5" type="ORF">Egran_03182</name>
</gene>
<evidence type="ECO:0000259" key="3">
    <source>
        <dbReference type="Pfam" id="PF21678"/>
    </source>
</evidence>
<feature type="compositionally biased region" description="Polar residues" evidence="1">
    <location>
        <begin position="227"/>
        <end position="238"/>
    </location>
</feature>
<evidence type="ECO:0000313" key="5">
    <source>
        <dbReference type="EMBL" id="OXV09062.1"/>
    </source>
</evidence>
<keyword evidence="2" id="KW-0812">Transmembrane</keyword>
<protein>
    <recommendedName>
        <fullName evidence="7">Elongation factor 2</fullName>
    </recommendedName>
</protein>
<dbReference type="Pfam" id="PF21678">
    <property type="entry name" value="Csf1_N"/>
    <property type="match status" value="2"/>
</dbReference>
<evidence type="ECO:0000313" key="6">
    <source>
        <dbReference type="Proteomes" id="UP000243515"/>
    </source>
</evidence>
<dbReference type="InterPro" id="IPR029636">
    <property type="entry name" value="Csf1"/>
</dbReference>
<keyword evidence="6" id="KW-1185">Reference proteome</keyword>
<sequence>MDTSSIITQPLTSGPTFKWVFLVELIVCVILCLFFLFYFNRLFATLVSYGIRAYTWHYYRAYVDIQALQISLLGGRIFFKGIRYHGVNETILIHGGFLTWSYWKRAVKGVDISGAKGSKCRKPDGDERVEVDHANQHSVHQGENGGVRQADHLPCRITITAYGLEWFVYNRTAAYDDIVSGFCDAANRDPLARGASGSSSAGATGCQSDRGGLVGCVTTRHSQQSADNCTSAAGSSFETGKPFGDSVRPSRSDTDVLSEEAAPFDSGTDSSVPNILRLLPVQVDCTKGAIVVGNEHTRSVLTFTFDKANGLINASDAGPLDLYRQVLTFDVYHPIIQLRPNPDFKQSQLVAASELGSLPRNENVFHSKVKPFSNRSLRKRKLWHNIRDIIPYFQKSVESFHTGRSRDRGPKSRTVLPGEVRWLGLTRYLDDNMDEHEGWDAIEYGKFSTIVDCPSLTLSYYWDVAGKVPSKQSEPYSSARDILDDINGSNPPQWGLDLKINGGTLNYGPWADRERVGLQNVFFPNPYRNARPASQLRPGDSRRSTIFEIRVEINEDTTLRIPTREESKDWQWKDRADAIRRATMLKRQNQKRESRNKEVESSKIGTEIRPFGWFSLRVARDSTINYKMDMVASKSGLRNYLTLDLRDCKLSSSVNHGLLWQCPRQVISCDLSNPLIWNCLHTWVFNIECRDLELFLLRDHIFLLTDLVGDWASGSSSNYFSFVPFVYDIKLRFTDFRLFLNVNDSNIINNPSDLDDNAFVLIKGRRLTSDIGIPLTQYRPEENRIKFNVALMDAGIDLIMPLWHTLHSFQKDKSVATLKNLTLEGSYTYNLSTSPALTDTLVLIITGGFPSLCLYGFLIRSFMKLRDNYFGEEMHFKTLEEFQGFANSPAHLKSHSAINPNRRSNDLDVMLQITANNASVLLPTNIYDHSNAVRVTAVCIEADMRFTNYYMDLQTVFSPLEVSLKSQTCHQTAVSNTQLFIDGVSIYGHRLFGLPPSEPTYVCNWDFDIGKIVGESSPEFIRSLVVAVQNIDFTLDDEENALPPLLPVALHDVTFLRATVESIHLSIVVEHMVLILSSGSVNLQFNDWAESLFSGRLNLTIPDIMFAAVDRKSASRYQGKRNSNVTTYAAFQTTVELTLLHRKWNFSEDRKLQQQHIRMHDQRTHRTPWLLPDHEQADTGKVPVKSTKVHPPAMVVPSMPDPIIDSVILTDTSSLHSANIPGNNSLSRASSSSWRRSIRKRNSANNSNLGKQASGIERNDKSIPSIETSRVKNTVSTKNPYFRFNSPTHKEASFSMTGQCSSWAIPHFLYHKLVIDISQLPSLSPPGDKGFNDELSALGTAAPVEDQDTAHINVFCQLVPGLRGYFTPEFLSSISSLILGLQPSRPTDILDLLQTDVVSGITHYEKSIKTPKKTTGMSIKIPSVRLRLTASPRLTDTDSEIQFQDEWNISFTNIRVGFRTNVERRQGDLLEGIQRSLTMHSAADIFSVSVEGIRDLQDKTELHCSLEETNFWLVMTPGVRSRLQTRSFDIATSAKSAEQLALLVQRTVAMLDSILSPFQHLSFSNQRLRFLVYSLTKSAAGIPDPLFLTRPSYVLRASQSHLRSHDSWKVLSRLRNVYENLSSTQRQALESGFMETRLSYPKDAKFEVLSSFDRWRSWDLAHAEDSYVMRKIWGSPKTSVGDSATSPLNISAAVKRFRLLIDPGPQQSDFVIQSMSMALNISPSSKSVMNGGRKSSIILQSYCSSAALRLRWEVLDLVEGVARTIPNITLKSTKKNVVSAENVGRPIELHIVLGTDAGSVTLDGINLQLDLTGRGLKSSLVFQSQISKSPEQMSLLLSGETCSANFSSSSKSLMIWRNWDPNVLCSYILTKSQSYSDYDWKAAGSCRSLRYELKDDPLSLIHTVDQVMNGEVTYVRDLIRRLEVSDLVSAPSSPNEIPGRHRFYAALFLDHYDLAFSLLPSLSYSISGEVARMSIMPRNDSRIEVDFDLKTNSHVFRAIERERQQIVSSLNMPPINGRLLGRFASHNLSIETDITVELIRLEASAVRSLLNVISRSEMSHLILDFKNNIMELSSRFKNTPLLKDPIRPPTEISSSREILYKICLTMAGMEIHARAPGLRSQEYSAHMDFSFAMVQMRLDNGFELGYSSEFPEFHVSLSQVALDLRRQEGSLSESCGGFVLDARILGKSRPNERGDIVRVYDLASKGLEVELFADSASLIVDIAAHLQERIRTLDISQDVKRFRKLRHLAQPDVQEVPDIEVTDKTTSPALFDAIYTIEFVNIQVSWNMVEPVSAQTGRESEDLVFSIKCVTLSRTRENAAKLRIEGMQLQMAPKSNDKRKRSLNSALMPELVFNVAYLSTPEDLRLAFQAAGKSLDIRATSEFILPASHLQHSIASASEKLRDANAVWETTSSLQSSDNRGLFGNKRLTSLLVDVDFAGAVVSLLGRRLDDQQTVLTSTLRGSRPSEGRYGQYVQGDLATTASLQAPGVALKVQFGDNGKENPTLNAELRVNPSTNVLYPTVVPLIKQITASVEEVVGEQDSKSTTSTNKLQAQKQTSLDATNPDTILGRCKLNIGLRICQQKFSLSCQPITRVSATAQFDDIYMAINTVQSPEQRRFFAVLVTFNSLQASVKHAYSNESTASFEVKSITVSLMNSKHVSTNSGISAILKVSPMKAVVNAKQVQDFLLFREIWLPSNDELVAAPAQAAVLEPQSYIVRRYQQVAAAGAFPWNSTIAIDELEIQLDLGQTLGKAEFKIRNLWLTSKKASDWEQNLCIGFDGITIESTGRMNGSIELRSIKVRTFIKWPDEEPSFYQTPLIQMSIAFGQLQAKISFEYQPFLIADIASFEFLMYNVRNNPELKRDRLVSILEGEKVQVFCTTLTASQSLALFQTWQRLAQDKQAAYESSLKEIEKYLRRRASVFGRTMMDQSSEESQHDDKAPISLHTDVVVTLRAINVGAFPSTFYDNQIFKVEALDVQAQFAVSLDMGKIHSALGLTLGQLSVALSGVNRPTSTALEDLSVSEVSSRATGSRGRTILKVPRVVASMETWQTPASNEIEYTFKISFEGKVDVGWNYSRISFIRGMWTNHSRALASRLGKPLPPSAVRITGGPEPEGESGEYDAQQKITAVVNVPQSKYVYRALEPPVIETPQLRDMGEATPPLEWIGLHRDKLPNIMHQIIIVALLEVAKEVEDAYSKILGS</sequence>
<evidence type="ECO:0000256" key="1">
    <source>
        <dbReference type="SAM" id="MobiDB-lite"/>
    </source>
</evidence>
<dbReference type="GO" id="GO:0016020">
    <property type="term" value="C:membrane"/>
    <property type="evidence" value="ECO:0007669"/>
    <property type="project" value="InterPro"/>
</dbReference>
<feature type="compositionally biased region" description="Polar residues" evidence="1">
    <location>
        <begin position="2543"/>
        <end position="2558"/>
    </location>
</feature>
<dbReference type="PANTHER" id="PTHR32085:SF3">
    <property type="entry name" value="PROTEIN CSF1"/>
    <property type="match status" value="1"/>
</dbReference>
<dbReference type="Proteomes" id="UP000243515">
    <property type="component" value="Unassembled WGS sequence"/>
</dbReference>
<evidence type="ECO:0008006" key="7">
    <source>
        <dbReference type="Google" id="ProtNLM"/>
    </source>
</evidence>
<dbReference type="OrthoDB" id="10051416at2759"/>
<dbReference type="GO" id="GO:0006113">
    <property type="term" value="P:fermentation"/>
    <property type="evidence" value="ECO:0007669"/>
    <property type="project" value="InterPro"/>
</dbReference>
<feature type="domain" description="Csf1 N-terminal" evidence="3">
    <location>
        <begin position="32"/>
        <end position="884"/>
    </location>
</feature>
<dbReference type="EMBL" id="NPHW01003736">
    <property type="protein sequence ID" value="OXV09062.1"/>
    <property type="molecule type" value="Genomic_DNA"/>
</dbReference>
<evidence type="ECO:0000259" key="4">
    <source>
        <dbReference type="Pfam" id="PF25038"/>
    </source>
</evidence>
<proteinExistence type="predicted"/>
<organism evidence="5 6">
    <name type="scientific">Elaphomyces granulatus</name>
    <dbReference type="NCBI Taxonomy" id="519963"/>
    <lineage>
        <taxon>Eukaryota</taxon>
        <taxon>Fungi</taxon>
        <taxon>Dikarya</taxon>
        <taxon>Ascomycota</taxon>
        <taxon>Pezizomycotina</taxon>
        <taxon>Eurotiomycetes</taxon>
        <taxon>Eurotiomycetidae</taxon>
        <taxon>Eurotiales</taxon>
        <taxon>Elaphomycetaceae</taxon>
        <taxon>Elaphomyces</taxon>
    </lineage>
</organism>
<keyword evidence="2" id="KW-0472">Membrane</keyword>
<feature type="domain" description="Csf1 N-terminal" evidence="3">
    <location>
        <begin position="901"/>
        <end position="1205"/>
    </location>
</feature>
<feature type="region of interest" description="Disordered" evidence="1">
    <location>
        <begin position="227"/>
        <end position="268"/>
    </location>
</feature>
<accession>A0A232LY58</accession>
<feature type="region of interest" description="Disordered" evidence="1">
    <location>
        <begin position="1217"/>
        <end position="1270"/>
    </location>
</feature>